<feature type="region of interest" description="Disordered" evidence="1">
    <location>
        <begin position="35"/>
        <end position="86"/>
    </location>
</feature>
<dbReference type="PANTHER" id="PTHR38589">
    <property type="entry name" value="BLR0621 PROTEIN"/>
    <property type="match status" value="1"/>
</dbReference>
<dbReference type="PROSITE" id="PS51257">
    <property type="entry name" value="PROKAR_LIPOPROTEIN"/>
    <property type="match status" value="1"/>
</dbReference>
<comment type="caution">
    <text evidence="3">The sequence shown here is derived from an EMBL/GenBank/DDBJ whole genome shotgun (WGS) entry which is preliminary data.</text>
</comment>
<protein>
    <recommendedName>
        <fullName evidence="5">L,D-peptidoglycan transpeptidase YkuD, ErfK/YbiS/YcfS/YnhG family</fullName>
    </recommendedName>
</protein>
<accession>A0A941EP46</accession>
<feature type="chain" id="PRO_5037782176" description="L,D-peptidoglycan transpeptidase YkuD, ErfK/YbiS/YcfS/YnhG family" evidence="2">
    <location>
        <begin position="32"/>
        <end position="270"/>
    </location>
</feature>
<evidence type="ECO:0000256" key="1">
    <source>
        <dbReference type="SAM" id="MobiDB-lite"/>
    </source>
</evidence>
<proteinExistence type="predicted"/>
<feature type="signal peptide" evidence="2">
    <location>
        <begin position="1"/>
        <end position="31"/>
    </location>
</feature>
<dbReference type="EMBL" id="JAGSOG010000061">
    <property type="protein sequence ID" value="MBR7834533.1"/>
    <property type="molecule type" value="Genomic_DNA"/>
</dbReference>
<evidence type="ECO:0000256" key="2">
    <source>
        <dbReference type="SAM" id="SignalP"/>
    </source>
</evidence>
<dbReference type="AlphaFoldDB" id="A0A941EP46"/>
<reference evidence="3" key="1">
    <citation type="submission" date="2021-04" db="EMBL/GenBank/DDBJ databases">
        <title>Genome based classification of Actinospica acidithermotolerans sp. nov., an actinobacterium isolated from an Indonesian hot spring.</title>
        <authorList>
            <person name="Kusuma A.B."/>
            <person name="Putra K.E."/>
            <person name="Nafisah S."/>
            <person name="Loh J."/>
            <person name="Nouioui I."/>
            <person name="Goodfellow M."/>
        </authorList>
    </citation>
    <scope>NUCLEOTIDE SEQUENCE</scope>
    <source>
        <strain evidence="3">CSCA 57</strain>
    </source>
</reference>
<name>A0A941EP46_9ACTN</name>
<keyword evidence="2" id="KW-0732">Signal</keyword>
<gene>
    <name evidence="3" type="ORF">KDL01_14765</name>
</gene>
<evidence type="ECO:0000313" key="3">
    <source>
        <dbReference type="EMBL" id="MBR7834533.1"/>
    </source>
</evidence>
<evidence type="ECO:0008006" key="5">
    <source>
        <dbReference type="Google" id="ProtNLM"/>
    </source>
</evidence>
<keyword evidence="4" id="KW-1185">Reference proteome</keyword>
<sequence>MRSERLSVRPFLRAASALAVVGALTSGCAAADRTVRSADESESSISPATAVSSASSAPSSSPSASPSSTDSTAPASGPLPDLGPATLAEIPADSDQVVEVVGAGVNSPDSTLVLYQRTASGWQAGAQWAAHNALHGWTEHKQQGDLRSPIGVFGLTDAGGFDPNPGSKLPYYRSDDFVIGGRGFEGESLAGSFDYVIAINYNRKAGVSPLDDTYPLGWERGTGVWIHVDHGGPTHGCVSIPKQDIVTLRGLLDPSLHPVIVMGDAADLAR</sequence>
<evidence type="ECO:0000313" key="4">
    <source>
        <dbReference type="Proteomes" id="UP000675781"/>
    </source>
</evidence>
<dbReference type="Proteomes" id="UP000675781">
    <property type="component" value="Unassembled WGS sequence"/>
</dbReference>
<feature type="compositionally biased region" description="Low complexity" evidence="1">
    <location>
        <begin position="43"/>
        <end position="76"/>
    </location>
</feature>
<organism evidence="3 4">
    <name type="scientific">Actinospica durhamensis</name>
    <dbReference type="NCBI Taxonomy" id="1508375"/>
    <lineage>
        <taxon>Bacteria</taxon>
        <taxon>Bacillati</taxon>
        <taxon>Actinomycetota</taxon>
        <taxon>Actinomycetes</taxon>
        <taxon>Catenulisporales</taxon>
        <taxon>Actinospicaceae</taxon>
        <taxon>Actinospica</taxon>
    </lineage>
</organism>
<dbReference type="PANTHER" id="PTHR38589:SF1">
    <property type="entry name" value="BLR0621 PROTEIN"/>
    <property type="match status" value="1"/>
</dbReference>